<evidence type="ECO:0000313" key="4">
    <source>
        <dbReference type="Proteomes" id="UP000185434"/>
    </source>
</evidence>
<keyword evidence="1" id="KW-0812">Transmembrane</keyword>
<keyword evidence="4" id="KW-1185">Reference proteome</keyword>
<keyword evidence="1" id="KW-1133">Transmembrane helix</keyword>
<evidence type="ECO:0000313" key="3">
    <source>
        <dbReference type="EMBL" id="APT89482.1"/>
    </source>
</evidence>
<dbReference type="RefSeq" id="WP_075664478.1">
    <property type="nucleotide sequence ID" value="NZ_CP009247.1"/>
</dbReference>
<gene>
    <name evidence="3" type="ORF">CFRA_09770</name>
</gene>
<keyword evidence="1" id="KW-0472">Membrane</keyword>
<dbReference type="KEGG" id="cfk:CFRA_09770"/>
<dbReference type="EMBL" id="CP009247">
    <property type="protein sequence ID" value="APT89482.1"/>
    <property type="molecule type" value="Genomic_DNA"/>
</dbReference>
<dbReference type="Proteomes" id="UP000185434">
    <property type="component" value="Chromosome"/>
</dbReference>
<feature type="domain" description="Thioredoxin-like fold" evidence="2">
    <location>
        <begin position="79"/>
        <end position="233"/>
    </location>
</feature>
<dbReference type="CDD" id="cd02972">
    <property type="entry name" value="DsbA_family"/>
    <property type="match status" value="1"/>
</dbReference>
<dbReference type="SUPFAM" id="SSF52833">
    <property type="entry name" value="Thioredoxin-like"/>
    <property type="match status" value="1"/>
</dbReference>
<dbReference type="Pfam" id="PF13462">
    <property type="entry name" value="Thioredoxin_4"/>
    <property type="match status" value="1"/>
</dbReference>
<proteinExistence type="predicted"/>
<dbReference type="InterPro" id="IPR036249">
    <property type="entry name" value="Thioredoxin-like_sf"/>
</dbReference>
<dbReference type="AlphaFoldDB" id="A0A1L7CUH5"/>
<evidence type="ECO:0000259" key="2">
    <source>
        <dbReference type="Pfam" id="PF13462"/>
    </source>
</evidence>
<evidence type="ECO:0000256" key="1">
    <source>
        <dbReference type="SAM" id="Phobius"/>
    </source>
</evidence>
<feature type="transmembrane region" description="Helical" evidence="1">
    <location>
        <begin position="15"/>
        <end position="35"/>
    </location>
</feature>
<sequence>MSSTVKSPNQKSNGFLWAVIAVVVIAAVVIGYIIISGQSKSKVEFEGQVEPVAMSQQIDDEAFKLTAEDSAKTDDKTPKVEIYEDFLCPHCAELAVADKDQLKDAIEAGDMDVAIRTMSFMDRGNEDGQSHHILAAVYAVGESGDAELYWNYRQYLLEHQQDIYQQWGDEELADLAEQMGAGDDVVSNIRDGKFTDEARQFGKDNEDRLRATDDGVSSPRIFVDGEEIQLSSDWVEKVRR</sequence>
<name>A0A1L7CUH5_9CORY</name>
<dbReference type="InterPro" id="IPR012336">
    <property type="entry name" value="Thioredoxin-like_fold"/>
</dbReference>
<dbReference type="STRING" id="1437875.CFRA_09770"/>
<dbReference type="OrthoDB" id="117402at2"/>
<dbReference type="Gene3D" id="3.40.30.10">
    <property type="entry name" value="Glutaredoxin"/>
    <property type="match status" value="1"/>
</dbReference>
<protein>
    <recommendedName>
        <fullName evidence="2">Thioredoxin-like fold domain-containing protein</fullName>
    </recommendedName>
</protein>
<organism evidence="3 4">
    <name type="scientific">Corynebacterium frankenforstense DSM 45800</name>
    <dbReference type="NCBI Taxonomy" id="1437875"/>
    <lineage>
        <taxon>Bacteria</taxon>
        <taxon>Bacillati</taxon>
        <taxon>Actinomycetota</taxon>
        <taxon>Actinomycetes</taxon>
        <taxon>Mycobacteriales</taxon>
        <taxon>Corynebacteriaceae</taxon>
        <taxon>Corynebacterium</taxon>
    </lineage>
</organism>
<accession>A0A1L7CUH5</accession>
<reference evidence="3 4" key="1">
    <citation type="submission" date="2014-08" db="EMBL/GenBank/DDBJ databases">
        <title>Complete genome sequence of Corynebacterium frankenforstense ST18(T) (=DSM 45800(T)), isolated from raw cow milk.</title>
        <authorList>
            <person name="Ruckert C."/>
            <person name="Albersmeier A."/>
            <person name="Winkler A."/>
            <person name="Lipski A."/>
            <person name="Kalinowski J."/>
        </authorList>
    </citation>
    <scope>NUCLEOTIDE SEQUENCE [LARGE SCALE GENOMIC DNA]</scope>
    <source>
        <strain evidence="3 4">ST18</strain>
    </source>
</reference>